<reference evidence="2" key="1">
    <citation type="submission" date="2017-05" db="EMBL/GenBank/DDBJ databases">
        <authorList>
            <person name="Sharma S."/>
            <person name="Sidhu C."/>
            <person name="Pinnaka A.K."/>
        </authorList>
    </citation>
    <scope>NUCLEOTIDE SEQUENCE [LARGE SCALE GENOMIC DNA]</scope>
    <source>
        <strain evidence="2">AK93</strain>
    </source>
</reference>
<dbReference type="EMBL" id="NFZW01000013">
    <property type="protein sequence ID" value="RFA35140.1"/>
    <property type="molecule type" value="Genomic_DNA"/>
</dbReference>
<sequence>MAFTQLDLENIRLAIASGELTVQFSDRRVTYRSMDELLKAEARIVESLQQGTGKRRPRQLRVNVSKGI</sequence>
<comment type="caution">
    <text evidence="1">The sequence shown here is derived from an EMBL/GenBank/DDBJ whole genome shotgun (WGS) entry which is preliminary data.</text>
</comment>
<name>A0A3E0WQ92_9GAMM</name>
<protein>
    <submittedName>
        <fullName evidence="1">Uncharacterized protein</fullName>
    </submittedName>
</protein>
<dbReference type="OrthoDB" id="5574012at2"/>
<evidence type="ECO:0000313" key="2">
    <source>
        <dbReference type="Proteomes" id="UP000256763"/>
    </source>
</evidence>
<dbReference type="RefSeq" id="WP_116304297.1">
    <property type="nucleotide sequence ID" value="NZ_NFZV01000051.1"/>
</dbReference>
<proteinExistence type="predicted"/>
<accession>A0A3E0WQ92</accession>
<dbReference type="Proteomes" id="UP000256763">
    <property type="component" value="Unassembled WGS sequence"/>
</dbReference>
<evidence type="ECO:0000313" key="1">
    <source>
        <dbReference type="EMBL" id="RFA35140.1"/>
    </source>
</evidence>
<organism evidence="1 2">
    <name type="scientific">Alkalilimnicola ehrlichii</name>
    <dbReference type="NCBI Taxonomy" id="351052"/>
    <lineage>
        <taxon>Bacteria</taxon>
        <taxon>Pseudomonadati</taxon>
        <taxon>Pseudomonadota</taxon>
        <taxon>Gammaproteobacteria</taxon>
        <taxon>Chromatiales</taxon>
        <taxon>Ectothiorhodospiraceae</taxon>
        <taxon>Alkalilimnicola</taxon>
    </lineage>
</organism>
<gene>
    <name evidence="1" type="ORF">CAL65_13625</name>
</gene>
<dbReference type="AlphaFoldDB" id="A0A3E0WQ92"/>
<dbReference type="NCBIfam" id="NF047331">
    <property type="entry name" value="phage_HTJ"/>
    <property type="match status" value="1"/>
</dbReference>
<keyword evidence="2" id="KW-1185">Reference proteome</keyword>